<accession>A0A336LMC4</accession>
<keyword evidence="1" id="KW-1133">Transmembrane helix</keyword>
<proteinExistence type="predicted"/>
<feature type="transmembrane region" description="Helical" evidence="1">
    <location>
        <begin position="170"/>
        <end position="189"/>
    </location>
</feature>
<dbReference type="EMBL" id="UFQS01000056">
    <property type="protein sequence ID" value="SSW98750.1"/>
    <property type="molecule type" value="Genomic_DNA"/>
</dbReference>
<evidence type="ECO:0000313" key="3">
    <source>
        <dbReference type="EMBL" id="SSX19136.1"/>
    </source>
</evidence>
<keyword evidence="1" id="KW-0472">Membrane</keyword>
<name>A0A336LMC4_CULSO</name>
<feature type="transmembrane region" description="Helical" evidence="1">
    <location>
        <begin position="145"/>
        <end position="164"/>
    </location>
</feature>
<gene>
    <name evidence="3" type="primary">CSON012288</name>
</gene>
<keyword evidence="1" id="KW-0812">Transmembrane</keyword>
<reference evidence="3" key="2">
    <citation type="submission" date="2018-07" db="EMBL/GenBank/DDBJ databases">
        <authorList>
            <person name="Quirk P.G."/>
            <person name="Krulwich T.A."/>
        </authorList>
    </citation>
    <scope>NUCLEOTIDE SEQUENCE</scope>
</reference>
<dbReference type="VEuPathDB" id="VectorBase:CSON012288"/>
<evidence type="ECO:0000256" key="1">
    <source>
        <dbReference type="SAM" id="Phobius"/>
    </source>
</evidence>
<sequence>MAKTTRIFEVKPKPSASFTEVLKFIHEIDCEMEIALYIAMTKMIFNKDHHNDMLRWCEKLYDIEGTFDPKIQEIALENMMNILSCILIMAKTTQIIQVKPKPSASFTEVLRLIHEIDCDMGIFLFKDSEKQQTKKEKFKEAFQRLLWPRHALTLTIFVCSTLIIRNFELVSIILSFSFSATIIELYIAMTKMINSKDLHNDMLRWCEKLYDVKHTFDPKIQEIAKMKEIQEKKYQRP</sequence>
<dbReference type="AlphaFoldDB" id="A0A336LMC4"/>
<dbReference type="EMBL" id="UFQT01000056">
    <property type="protein sequence ID" value="SSX19136.1"/>
    <property type="molecule type" value="Genomic_DNA"/>
</dbReference>
<evidence type="ECO:0000313" key="2">
    <source>
        <dbReference type="EMBL" id="SSW98750.1"/>
    </source>
</evidence>
<protein>
    <submittedName>
        <fullName evidence="3">CSON012288 protein</fullName>
    </submittedName>
</protein>
<organism evidence="3">
    <name type="scientific">Culicoides sonorensis</name>
    <name type="common">Biting midge</name>
    <dbReference type="NCBI Taxonomy" id="179676"/>
    <lineage>
        <taxon>Eukaryota</taxon>
        <taxon>Metazoa</taxon>
        <taxon>Ecdysozoa</taxon>
        <taxon>Arthropoda</taxon>
        <taxon>Hexapoda</taxon>
        <taxon>Insecta</taxon>
        <taxon>Pterygota</taxon>
        <taxon>Neoptera</taxon>
        <taxon>Endopterygota</taxon>
        <taxon>Diptera</taxon>
        <taxon>Nematocera</taxon>
        <taxon>Chironomoidea</taxon>
        <taxon>Ceratopogonidae</taxon>
        <taxon>Ceratopogoninae</taxon>
        <taxon>Culicoides</taxon>
        <taxon>Monoculicoides</taxon>
    </lineage>
</organism>
<reference evidence="2" key="1">
    <citation type="submission" date="2018-04" db="EMBL/GenBank/DDBJ databases">
        <authorList>
            <person name="Go L.Y."/>
            <person name="Mitchell J.A."/>
        </authorList>
    </citation>
    <scope>NUCLEOTIDE SEQUENCE</scope>
    <source>
        <tissue evidence="2">Whole organism</tissue>
    </source>
</reference>